<keyword evidence="2" id="KW-1185">Reference proteome</keyword>
<protein>
    <submittedName>
        <fullName evidence="1">Uncharacterized protein</fullName>
    </submittedName>
</protein>
<dbReference type="Proteomes" id="UP001152798">
    <property type="component" value="Chromosome 3"/>
</dbReference>
<proteinExistence type="predicted"/>
<dbReference type="EMBL" id="OV725079">
    <property type="protein sequence ID" value="CAH1395788.1"/>
    <property type="molecule type" value="Genomic_DNA"/>
</dbReference>
<name>A0A9P0H5G5_NEZVI</name>
<evidence type="ECO:0000313" key="1">
    <source>
        <dbReference type="EMBL" id="CAH1395788.1"/>
    </source>
</evidence>
<accession>A0A9P0H5G5</accession>
<dbReference type="AlphaFoldDB" id="A0A9P0H5G5"/>
<gene>
    <name evidence="1" type="ORF">NEZAVI_LOCUS5995</name>
</gene>
<reference evidence="1" key="1">
    <citation type="submission" date="2022-01" db="EMBL/GenBank/DDBJ databases">
        <authorList>
            <person name="King R."/>
        </authorList>
    </citation>
    <scope>NUCLEOTIDE SEQUENCE</scope>
</reference>
<evidence type="ECO:0000313" key="2">
    <source>
        <dbReference type="Proteomes" id="UP001152798"/>
    </source>
</evidence>
<organism evidence="1 2">
    <name type="scientific">Nezara viridula</name>
    <name type="common">Southern green stink bug</name>
    <name type="synonym">Cimex viridulus</name>
    <dbReference type="NCBI Taxonomy" id="85310"/>
    <lineage>
        <taxon>Eukaryota</taxon>
        <taxon>Metazoa</taxon>
        <taxon>Ecdysozoa</taxon>
        <taxon>Arthropoda</taxon>
        <taxon>Hexapoda</taxon>
        <taxon>Insecta</taxon>
        <taxon>Pterygota</taxon>
        <taxon>Neoptera</taxon>
        <taxon>Paraneoptera</taxon>
        <taxon>Hemiptera</taxon>
        <taxon>Heteroptera</taxon>
        <taxon>Panheteroptera</taxon>
        <taxon>Pentatomomorpha</taxon>
        <taxon>Pentatomoidea</taxon>
        <taxon>Pentatomidae</taxon>
        <taxon>Pentatominae</taxon>
        <taxon>Nezara</taxon>
    </lineage>
</organism>
<sequence length="169" mass="18932">MAPNNLCKVRYRVHPPSRQVTPEVCPESVDEVPLARVTWGRPLAPTASSLPARALWRPLPPILSIINLNPIVPFKKTFPQAKLGRHVSPSKQFGQLDIVKIDNIFKIKGTAVEAARRLVQDERYGRVQDCTTALGYTCTSGSQGQWQLRRQLACTMPSFHNNTLRLSHV</sequence>